<gene>
    <name evidence="3" type="ORF">H1R19_12955</name>
</gene>
<keyword evidence="4" id="KW-1185">Reference proteome</keyword>
<evidence type="ECO:0000256" key="1">
    <source>
        <dbReference type="SAM" id="MobiDB-lite"/>
    </source>
</evidence>
<dbReference type="KEGG" id="gji:H1R19_12955"/>
<feature type="region of interest" description="Disordered" evidence="1">
    <location>
        <begin position="38"/>
        <end position="57"/>
    </location>
</feature>
<evidence type="ECO:0000313" key="3">
    <source>
        <dbReference type="EMBL" id="QMS99888.1"/>
    </source>
</evidence>
<dbReference type="InterPro" id="IPR056303">
    <property type="entry name" value="AMIN-like"/>
</dbReference>
<dbReference type="Proteomes" id="UP000515663">
    <property type="component" value="Chromosome"/>
</dbReference>
<organism evidence="3 4">
    <name type="scientific">Gordonia jinghuaiqii</name>
    <dbReference type="NCBI Taxonomy" id="2758710"/>
    <lineage>
        <taxon>Bacteria</taxon>
        <taxon>Bacillati</taxon>
        <taxon>Actinomycetota</taxon>
        <taxon>Actinomycetes</taxon>
        <taxon>Mycobacteriales</taxon>
        <taxon>Gordoniaceae</taxon>
        <taxon>Gordonia</taxon>
    </lineage>
</organism>
<reference evidence="4" key="1">
    <citation type="submission" date="2020-07" db="EMBL/GenBank/DDBJ databases">
        <title>novel species isolated from the respiratory tract of Marmot.</title>
        <authorList>
            <person name="Zhang G."/>
        </authorList>
    </citation>
    <scope>NUCLEOTIDE SEQUENCE [LARGE SCALE GENOMIC DNA]</scope>
    <source>
        <strain evidence="4">686</strain>
    </source>
</reference>
<dbReference type="EMBL" id="CP059491">
    <property type="protein sequence ID" value="QMS99888.1"/>
    <property type="molecule type" value="Genomic_DNA"/>
</dbReference>
<dbReference type="AlphaFoldDB" id="A0A7D7QUI9"/>
<sequence length="201" mass="20387">MGRARNVVGMAVAAVVVAGCSTTDSEGVSVTTVSETVTSTAAPSEASATSPGVTDGVGDAGPKTAQAGQGARLTVTDIRTGVHPGFDRVVYELDGTGSPGWRVSYVDDAVQMGSGFPVEVAGNAILEVEIGGSAYPFDTGVEPYDGPDPVRAQPGGSVVEVRDALVFEGVTQSFIGVAEPGTPFRVSSLTTPTRLVIDVQR</sequence>
<protein>
    <recommendedName>
        <fullName evidence="2">AMIN-like domain-containing protein</fullName>
    </recommendedName>
</protein>
<evidence type="ECO:0000259" key="2">
    <source>
        <dbReference type="Pfam" id="PF24837"/>
    </source>
</evidence>
<feature type="domain" description="AMIN-like" evidence="2">
    <location>
        <begin position="74"/>
        <end position="200"/>
    </location>
</feature>
<evidence type="ECO:0000313" key="4">
    <source>
        <dbReference type="Proteomes" id="UP000515663"/>
    </source>
</evidence>
<name>A0A7D7QUI9_9ACTN</name>
<dbReference type="RefSeq" id="WP_219849239.1">
    <property type="nucleotide sequence ID" value="NZ_CP059491.1"/>
</dbReference>
<dbReference type="Pfam" id="PF24837">
    <property type="entry name" value="AMIN-like"/>
    <property type="match status" value="1"/>
</dbReference>
<dbReference type="PROSITE" id="PS51257">
    <property type="entry name" value="PROKAR_LIPOPROTEIN"/>
    <property type="match status" value="1"/>
</dbReference>
<feature type="compositionally biased region" description="Low complexity" evidence="1">
    <location>
        <begin position="38"/>
        <end position="50"/>
    </location>
</feature>
<proteinExistence type="predicted"/>
<accession>A0A7D7QUI9</accession>